<evidence type="ECO:0000259" key="1">
    <source>
        <dbReference type="Pfam" id="PF01796"/>
    </source>
</evidence>
<evidence type="ECO:0000313" key="2">
    <source>
        <dbReference type="EMBL" id="KAB7515808.1"/>
    </source>
</evidence>
<dbReference type="EMBL" id="QJOW01000002">
    <property type="protein sequence ID" value="KAB7516977.1"/>
    <property type="molecule type" value="Genomic_DNA"/>
</dbReference>
<sequence>MFEPPYTRTRAANERLRAHECDACGWVSFPEQPQFCKRCGVDASWSETRLHPRGTVRSYVVQQRLPEEFETPLPLAVMDMPQEESGEPARVYGLFTETDPADIEIGMEAEGVFRRVFDVAGLPIHSFKFTRPRGDRL</sequence>
<evidence type="ECO:0000313" key="4">
    <source>
        <dbReference type="Proteomes" id="UP000326302"/>
    </source>
</evidence>
<proteinExistence type="predicted"/>
<evidence type="ECO:0000313" key="5">
    <source>
        <dbReference type="Proteomes" id="UP000326865"/>
    </source>
</evidence>
<accession>A0A5N5UB72</accession>
<evidence type="ECO:0000313" key="3">
    <source>
        <dbReference type="EMBL" id="KAB7516977.1"/>
    </source>
</evidence>
<accession>A0A5N5UEA5</accession>
<dbReference type="InterPro" id="IPR052513">
    <property type="entry name" value="Thioester_dehydratase-like"/>
</dbReference>
<dbReference type="RefSeq" id="WP_152119860.1">
    <property type="nucleotide sequence ID" value="NZ_QJOW01000002.1"/>
</dbReference>
<dbReference type="OrthoDB" id="9573at2157"/>
<dbReference type="EMBL" id="QKKZ01000001">
    <property type="protein sequence ID" value="KAB7515808.1"/>
    <property type="molecule type" value="Genomic_DNA"/>
</dbReference>
<dbReference type="Proteomes" id="UP000326302">
    <property type="component" value="Unassembled WGS sequence"/>
</dbReference>
<dbReference type="AlphaFoldDB" id="A0A5N5UB72"/>
<dbReference type="SUPFAM" id="SSF50249">
    <property type="entry name" value="Nucleic acid-binding proteins"/>
    <property type="match status" value="1"/>
</dbReference>
<organism evidence="2 5">
    <name type="scientific">Halosegnis rubeus</name>
    <dbReference type="NCBI Taxonomy" id="2212850"/>
    <lineage>
        <taxon>Archaea</taxon>
        <taxon>Methanobacteriati</taxon>
        <taxon>Methanobacteriota</taxon>
        <taxon>Stenosarchaea group</taxon>
        <taxon>Halobacteria</taxon>
        <taxon>Halobacteriales</taxon>
        <taxon>Natronomonadaceae</taxon>
        <taxon>Halosegnis</taxon>
    </lineage>
</organism>
<dbReference type="Pfam" id="PF01796">
    <property type="entry name" value="OB_ChsH2_C"/>
    <property type="match status" value="1"/>
</dbReference>
<gene>
    <name evidence="2" type="ORF">DM867_01295</name>
    <name evidence="3" type="ORF">DMP03_06350</name>
</gene>
<comment type="caution">
    <text evidence="2">The sequence shown here is derived from an EMBL/GenBank/DDBJ whole genome shotgun (WGS) entry which is preliminary data.</text>
</comment>
<feature type="domain" description="ChsH2 C-terminal OB-fold" evidence="1">
    <location>
        <begin position="49"/>
        <end position="114"/>
    </location>
</feature>
<dbReference type="PANTHER" id="PTHR34075:SF5">
    <property type="entry name" value="BLR3430 PROTEIN"/>
    <property type="match status" value="1"/>
</dbReference>
<dbReference type="Proteomes" id="UP000326865">
    <property type="component" value="Unassembled WGS sequence"/>
</dbReference>
<dbReference type="PANTHER" id="PTHR34075">
    <property type="entry name" value="BLR3430 PROTEIN"/>
    <property type="match status" value="1"/>
</dbReference>
<name>A0A5N5UB72_9EURY</name>
<dbReference type="InterPro" id="IPR012340">
    <property type="entry name" value="NA-bd_OB-fold"/>
</dbReference>
<dbReference type="InterPro" id="IPR002878">
    <property type="entry name" value="ChsH2_C"/>
</dbReference>
<reference evidence="4 5" key="1">
    <citation type="submission" date="2019-10" db="EMBL/GenBank/DDBJ databases">
        <title>Unraveling microbial dark matter from salterns through culturing: the case of the genus Halosegnis.</title>
        <authorList>
            <person name="Duran-Viseras A."/>
            <person name="Andrei A.-S."/>
            <person name="Vera-Gargallo B."/>
            <person name="Ghai R."/>
            <person name="Sanchez-Porro C."/>
            <person name="Ventosa A."/>
        </authorList>
    </citation>
    <scope>NUCLEOTIDE SEQUENCE [LARGE SCALE GENOMIC DNA]</scope>
    <source>
        <strain evidence="3 4">F17-44</strain>
        <strain evidence="2 5">F18-79</strain>
    </source>
</reference>
<keyword evidence="5" id="KW-1185">Reference proteome</keyword>
<protein>
    <recommendedName>
        <fullName evidence="1">ChsH2 C-terminal OB-fold domain-containing protein</fullName>
    </recommendedName>
</protein>